<dbReference type="EC" id="3.5.1.2" evidence="10"/>
<keyword evidence="14" id="KW-1185">Reference proteome</keyword>
<keyword evidence="10" id="KW-0963">Cytoplasm</keyword>
<evidence type="ECO:0000256" key="6">
    <source>
        <dbReference type="ARBA" id="ARBA00023102"/>
    </source>
</evidence>
<keyword evidence="5 10" id="KW-0315">Glutamine amidotransferase</keyword>
<dbReference type="NCBIfam" id="TIGR01855">
    <property type="entry name" value="IMP_synth_hisH"/>
    <property type="match status" value="1"/>
</dbReference>
<protein>
    <recommendedName>
        <fullName evidence="10">Imidazole glycerol phosphate synthase subunit HisH</fullName>
        <ecNumber evidence="10">4.3.2.10</ecNumber>
    </recommendedName>
    <alternativeName>
        <fullName evidence="10">IGP synthase glutaminase subunit</fullName>
        <ecNumber evidence="10">3.5.1.2</ecNumber>
    </alternativeName>
    <alternativeName>
        <fullName evidence="10">IGP synthase subunit HisH</fullName>
    </alternativeName>
    <alternativeName>
        <fullName evidence="10">ImGP synthase subunit HisH</fullName>
        <shortName evidence="10">IGPS subunit HisH</shortName>
    </alternativeName>
</protein>
<feature type="active site" description="Nucleophile" evidence="10 11">
    <location>
        <position position="93"/>
    </location>
</feature>
<dbReference type="Proteomes" id="UP000001916">
    <property type="component" value="Chromosome"/>
</dbReference>
<dbReference type="GO" id="GO:0000107">
    <property type="term" value="F:imidazoleglycerol-phosphate synthase activity"/>
    <property type="evidence" value="ECO:0007669"/>
    <property type="project" value="UniProtKB-UniRule"/>
</dbReference>
<dbReference type="Gene3D" id="3.40.50.880">
    <property type="match status" value="1"/>
</dbReference>
<sequence length="211" mass="22911">MTRSGIHLYDQIRMRTLLIDYGSGNLRSAAKALEASGLEVQVSADPKGVAKADLLVLPGQGHFGQVMASFLASGFEEGVRGHITVGKPFLGICVGMQILYEASEEAPQIQGLGLIPGTVRRFRAKHVPQMGWNTVHFAPGAFEILSGRYFYYANSYYGPLVEGSAGVSEYEGTEFTAVYAKDNVVAPQFHPEKSGQTGQAFLKALRRYFNG</sequence>
<dbReference type="InterPro" id="IPR010139">
    <property type="entry name" value="Imidazole-glycPsynth_HisH"/>
</dbReference>
<evidence type="ECO:0000313" key="13">
    <source>
        <dbReference type="EMBL" id="ADH64465.1"/>
    </source>
</evidence>
<dbReference type="CDD" id="cd01748">
    <property type="entry name" value="GATase1_IGP_Synthase"/>
    <property type="match status" value="1"/>
</dbReference>
<keyword evidence="6 10" id="KW-0368">Histidine biosynthesis</keyword>
<dbReference type="PROSITE" id="PS51273">
    <property type="entry name" value="GATASE_TYPE_1"/>
    <property type="match status" value="1"/>
</dbReference>
<feature type="active site" evidence="10 11">
    <location>
        <position position="190"/>
    </location>
</feature>
<evidence type="ECO:0000256" key="3">
    <source>
        <dbReference type="ARBA" id="ARBA00022605"/>
    </source>
</evidence>
<organism evidence="13 14">
    <name type="scientific">Allomeiothermus silvanus (strain ATCC 700542 / DSM 9946 / NBRC 106475 / NCIMB 13440 / VI-R2)</name>
    <name type="common">Thermus silvanus</name>
    <dbReference type="NCBI Taxonomy" id="526227"/>
    <lineage>
        <taxon>Bacteria</taxon>
        <taxon>Thermotogati</taxon>
        <taxon>Deinococcota</taxon>
        <taxon>Deinococci</taxon>
        <taxon>Thermales</taxon>
        <taxon>Thermaceae</taxon>
        <taxon>Allomeiothermus</taxon>
    </lineage>
</organism>
<dbReference type="PIRSF" id="PIRSF000495">
    <property type="entry name" value="Amidotransf_hisH"/>
    <property type="match status" value="1"/>
</dbReference>
<dbReference type="EMBL" id="CP002042">
    <property type="protein sequence ID" value="ADH64465.1"/>
    <property type="molecule type" value="Genomic_DNA"/>
</dbReference>
<dbReference type="HOGENOM" id="CLU_071837_2_2_0"/>
<evidence type="ECO:0000256" key="5">
    <source>
        <dbReference type="ARBA" id="ARBA00022962"/>
    </source>
</evidence>
<proteinExistence type="inferred from homology"/>
<comment type="catalytic activity">
    <reaction evidence="9 10">
        <text>L-glutamine + H2O = L-glutamate + NH4(+)</text>
        <dbReference type="Rhea" id="RHEA:15889"/>
        <dbReference type="ChEBI" id="CHEBI:15377"/>
        <dbReference type="ChEBI" id="CHEBI:28938"/>
        <dbReference type="ChEBI" id="CHEBI:29985"/>
        <dbReference type="ChEBI" id="CHEBI:58359"/>
        <dbReference type="EC" id="3.5.1.2"/>
    </reaction>
</comment>
<dbReference type="PANTHER" id="PTHR42701:SF1">
    <property type="entry name" value="IMIDAZOLE GLYCEROL PHOSPHATE SYNTHASE SUBUNIT HISH"/>
    <property type="match status" value="1"/>
</dbReference>
<evidence type="ECO:0000313" key="14">
    <source>
        <dbReference type="Proteomes" id="UP000001916"/>
    </source>
</evidence>
<evidence type="ECO:0000256" key="2">
    <source>
        <dbReference type="ARBA" id="ARBA00011152"/>
    </source>
</evidence>
<evidence type="ECO:0000259" key="12">
    <source>
        <dbReference type="Pfam" id="PF00117"/>
    </source>
</evidence>
<evidence type="ECO:0000256" key="9">
    <source>
        <dbReference type="ARBA" id="ARBA00049534"/>
    </source>
</evidence>
<dbReference type="GO" id="GO:0000105">
    <property type="term" value="P:L-histidine biosynthetic process"/>
    <property type="evidence" value="ECO:0007669"/>
    <property type="project" value="UniProtKB-UniRule"/>
</dbReference>
<dbReference type="InterPro" id="IPR017926">
    <property type="entry name" value="GATASE"/>
</dbReference>
<dbReference type="InterPro" id="IPR029062">
    <property type="entry name" value="Class_I_gatase-like"/>
</dbReference>
<dbReference type="PANTHER" id="PTHR42701">
    <property type="entry name" value="IMIDAZOLE GLYCEROL PHOSPHATE SYNTHASE SUBUNIT HISH"/>
    <property type="match status" value="1"/>
</dbReference>
<dbReference type="GO" id="GO:0016829">
    <property type="term" value="F:lyase activity"/>
    <property type="evidence" value="ECO:0007669"/>
    <property type="project" value="UniProtKB-KW"/>
</dbReference>
<dbReference type="PROSITE" id="PS51274">
    <property type="entry name" value="GATASE_COBBQ"/>
    <property type="match status" value="1"/>
</dbReference>
<dbReference type="eggNOG" id="COG0118">
    <property type="taxonomic scope" value="Bacteria"/>
</dbReference>
<feature type="active site" evidence="10 11">
    <location>
        <position position="192"/>
    </location>
</feature>
<dbReference type="GO" id="GO:0005737">
    <property type="term" value="C:cytoplasm"/>
    <property type="evidence" value="ECO:0007669"/>
    <property type="project" value="UniProtKB-SubCell"/>
</dbReference>
<evidence type="ECO:0000256" key="10">
    <source>
        <dbReference type="HAMAP-Rule" id="MF_00278"/>
    </source>
</evidence>
<dbReference type="KEGG" id="msv:Mesil_2616"/>
<accession>D7BBK3</accession>
<dbReference type="GO" id="GO:0004359">
    <property type="term" value="F:glutaminase activity"/>
    <property type="evidence" value="ECO:0007669"/>
    <property type="project" value="UniProtKB-EC"/>
</dbReference>
<comment type="catalytic activity">
    <reaction evidence="8 10">
        <text>5-[(5-phospho-1-deoxy-D-ribulos-1-ylimino)methylamino]-1-(5-phospho-beta-D-ribosyl)imidazole-4-carboxamide + L-glutamine = D-erythro-1-(imidazol-4-yl)glycerol 3-phosphate + 5-amino-1-(5-phospho-beta-D-ribosyl)imidazole-4-carboxamide + L-glutamate + H(+)</text>
        <dbReference type="Rhea" id="RHEA:24793"/>
        <dbReference type="ChEBI" id="CHEBI:15378"/>
        <dbReference type="ChEBI" id="CHEBI:29985"/>
        <dbReference type="ChEBI" id="CHEBI:58278"/>
        <dbReference type="ChEBI" id="CHEBI:58359"/>
        <dbReference type="ChEBI" id="CHEBI:58475"/>
        <dbReference type="ChEBI" id="CHEBI:58525"/>
        <dbReference type="EC" id="4.3.2.10"/>
    </reaction>
</comment>
<dbReference type="Pfam" id="PF00117">
    <property type="entry name" value="GATase"/>
    <property type="match status" value="1"/>
</dbReference>
<comment type="subunit">
    <text evidence="2 10">Heterodimer of HisH and HisF.</text>
</comment>
<keyword evidence="7 10" id="KW-0456">Lyase</keyword>
<evidence type="ECO:0000256" key="1">
    <source>
        <dbReference type="ARBA" id="ARBA00005091"/>
    </source>
</evidence>
<comment type="pathway">
    <text evidence="1 10">Amino-acid biosynthesis; L-histidine biosynthesis; L-histidine from 5-phospho-alpha-D-ribose 1-diphosphate: step 5/9.</text>
</comment>
<name>D7BBK3_ALLS1</name>
<reference evidence="13 14" key="1">
    <citation type="journal article" date="2010" name="Stand. Genomic Sci.">
        <title>Complete genome sequence of Meiothermus silvanus type strain (VI-R2).</title>
        <authorList>
            <person name="Sikorski J."/>
            <person name="Tindall B.J."/>
            <person name="Lowry S."/>
            <person name="Lucas S."/>
            <person name="Nolan M."/>
            <person name="Copeland A."/>
            <person name="Glavina Del Rio T."/>
            <person name="Tice H."/>
            <person name="Cheng J.F."/>
            <person name="Han C."/>
            <person name="Pitluck S."/>
            <person name="Liolios K."/>
            <person name="Ivanova N."/>
            <person name="Mavromatis K."/>
            <person name="Mikhailova N."/>
            <person name="Pati A."/>
            <person name="Goodwin L."/>
            <person name="Chen A."/>
            <person name="Palaniappan K."/>
            <person name="Land M."/>
            <person name="Hauser L."/>
            <person name="Chang Y.J."/>
            <person name="Jeffries C.D."/>
            <person name="Rohde M."/>
            <person name="Goker M."/>
            <person name="Woyke T."/>
            <person name="Bristow J."/>
            <person name="Eisen J.A."/>
            <person name="Markowitz V."/>
            <person name="Hugenholtz P."/>
            <person name="Kyrpides N.C."/>
            <person name="Klenk H.P."/>
            <person name="Lapidus A."/>
        </authorList>
    </citation>
    <scope>NUCLEOTIDE SEQUENCE [LARGE SCALE GENOMIC DNA]</scope>
    <source>
        <strain evidence="14">ATCC 700542 / DSM 9946 / VI-R2</strain>
    </source>
</reference>
<evidence type="ECO:0000256" key="8">
    <source>
        <dbReference type="ARBA" id="ARBA00047838"/>
    </source>
</evidence>
<keyword evidence="4 10" id="KW-0378">Hydrolase</keyword>
<dbReference type="STRING" id="526227.Mesil_2616"/>
<evidence type="ECO:0000256" key="4">
    <source>
        <dbReference type="ARBA" id="ARBA00022801"/>
    </source>
</evidence>
<keyword evidence="3 10" id="KW-0028">Amino-acid biosynthesis</keyword>
<gene>
    <name evidence="10" type="primary">hisH</name>
    <name evidence="13" type="ordered locus">Mesil_2616</name>
</gene>
<dbReference type="SUPFAM" id="SSF52317">
    <property type="entry name" value="Class I glutamine amidotransferase-like"/>
    <property type="match status" value="1"/>
</dbReference>
<dbReference type="EC" id="4.3.2.10" evidence="10"/>
<comment type="function">
    <text evidence="10">IGPS catalyzes the conversion of PRFAR and glutamine to IGP, AICAR and glutamate. The HisH subunit catalyzes the hydrolysis of glutamine to glutamate and ammonia as part of the synthesis of IGP and AICAR. The resulting ammonia molecule is channeled to the active site of HisF.</text>
</comment>
<comment type="subcellular location">
    <subcellularLocation>
        <location evidence="10">Cytoplasm</location>
    </subcellularLocation>
</comment>
<dbReference type="HAMAP" id="MF_00278">
    <property type="entry name" value="HisH"/>
    <property type="match status" value="1"/>
</dbReference>
<dbReference type="UniPathway" id="UPA00031">
    <property type="reaction ID" value="UER00010"/>
</dbReference>
<evidence type="ECO:0000256" key="11">
    <source>
        <dbReference type="PIRSR" id="PIRSR000495-1"/>
    </source>
</evidence>
<dbReference type="AlphaFoldDB" id="D7BBK3"/>
<feature type="domain" description="Glutamine amidotransferase" evidence="12">
    <location>
        <begin position="17"/>
        <end position="199"/>
    </location>
</feature>
<evidence type="ECO:0000256" key="7">
    <source>
        <dbReference type="ARBA" id="ARBA00023239"/>
    </source>
</evidence>